<proteinExistence type="predicted"/>
<gene>
    <name evidence="2" type="ORF">PVK06_027584</name>
</gene>
<dbReference type="EMBL" id="JARKNE010000008">
    <property type="protein sequence ID" value="KAK5812169.1"/>
    <property type="molecule type" value="Genomic_DNA"/>
</dbReference>
<dbReference type="InterPro" id="IPR002156">
    <property type="entry name" value="RNaseH_domain"/>
</dbReference>
<keyword evidence="3" id="KW-1185">Reference proteome</keyword>
<accession>A0ABR0P3L9</accession>
<dbReference type="Proteomes" id="UP001358586">
    <property type="component" value="Chromosome 8"/>
</dbReference>
<comment type="caution">
    <text evidence="2">The sequence shown here is derived from an EMBL/GenBank/DDBJ whole genome shotgun (WGS) entry which is preliminary data.</text>
</comment>
<protein>
    <recommendedName>
        <fullName evidence="1">RNase H type-1 domain-containing protein</fullName>
    </recommendedName>
</protein>
<organism evidence="2 3">
    <name type="scientific">Gossypium arboreum</name>
    <name type="common">Tree cotton</name>
    <name type="synonym">Gossypium nanking</name>
    <dbReference type="NCBI Taxonomy" id="29729"/>
    <lineage>
        <taxon>Eukaryota</taxon>
        <taxon>Viridiplantae</taxon>
        <taxon>Streptophyta</taxon>
        <taxon>Embryophyta</taxon>
        <taxon>Tracheophyta</taxon>
        <taxon>Spermatophyta</taxon>
        <taxon>Magnoliopsida</taxon>
        <taxon>eudicotyledons</taxon>
        <taxon>Gunneridae</taxon>
        <taxon>Pentapetalae</taxon>
        <taxon>rosids</taxon>
        <taxon>malvids</taxon>
        <taxon>Malvales</taxon>
        <taxon>Malvaceae</taxon>
        <taxon>Malvoideae</taxon>
        <taxon>Gossypium</taxon>
    </lineage>
</organism>
<dbReference type="Pfam" id="PF13456">
    <property type="entry name" value="RVT_3"/>
    <property type="match status" value="1"/>
</dbReference>
<reference evidence="2 3" key="1">
    <citation type="submission" date="2023-03" db="EMBL/GenBank/DDBJ databases">
        <title>WGS of Gossypium arboreum.</title>
        <authorList>
            <person name="Yu D."/>
        </authorList>
    </citation>
    <scope>NUCLEOTIDE SEQUENCE [LARGE SCALE GENOMIC DNA]</scope>
    <source>
        <tissue evidence="2">Leaf</tissue>
    </source>
</reference>
<evidence type="ECO:0000259" key="1">
    <source>
        <dbReference type="Pfam" id="PF13456"/>
    </source>
</evidence>
<feature type="domain" description="RNase H type-1" evidence="1">
    <location>
        <begin position="127"/>
        <end position="197"/>
    </location>
</feature>
<evidence type="ECO:0000313" key="2">
    <source>
        <dbReference type="EMBL" id="KAK5812169.1"/>
    </source>
</evidence>
<sequence length="198" mass="22392">MEASIGCNPSILWRSIWSSKAILHKGARWRIGNGLTTQIKEDVWIPAQLNSLAQSPCTNFNEESKVCELIDASRMVCKENRIKKDFSKEKPKFQVGIANVCFNRLTSWDLIKLHGSKAKMSKKIKIFCWRVCNNILPSANAATAEAIAAFRAVETTMDMRFSYVIFEGDARVIMKELISKEEDFSEIGQILDKAKSLL</sequence>
<evidence type="ECO:0000313" key="3">
    <source>
        <dbReference type="Proteomes" id="UP001358586"/>
    </source>
</evidence>
<name>A0ABR0P3L9_GOSAR</name>